<keyword evidence="4" id="KW-1185">Reference proteome</keyword>
<keyword evidence="2" id="KW-0812">Transmembrane</keyword>
<evidence type="ECO:0000256" key="1">
    <source>
        <dbReference type="SAM" id="MobiDB-lite"/>
    </source>
</evidence>
<dbReference type="AlphaFoldDB" id="A0A8X6V6A5"/>
<feature type="region of interest" description="Disordered" evidence="1">
    <location>
        <begin position="1"/>
        <end position="27"/>
    </location>
</feature>
<accession>A0A8X6V6A5</accession>
<dbReference type="Proteomes" id="UP000887159">
    <property type="component" value="Unassembled WGS sequence"/>
</dbReference>
<evidence type="ECO:0000256" key="2">
    <source>
        <dbReference type="SAM" id="Phobius"/>
    </source>
</evidence>
<comment type="caution">
    <text evidence="3">The sequence shown here is derived from an EMBL/GenBank/DDBJ whole genome shotgun (WGS) entry which is preliminary data.</text>
</comment>
<gene>
    <name evidence="3" type="primary">NCL1_34881</name>
    <name evidence="3" type="ORF">TNCV_4800011</name>
</gene>
<sequence length="294" mass="32826">MASAVLADPTRALQGTNRGSGLAMKESENDVGSLEQLLLYADEHYLAGKLSLGGHLGKFLHGIKEYHQRNDNVRELYRSPGHLHTRTRLSSVPKNNRDSSLNTTFCQPVTIHIDLAWHHCRHSCPCSGVKGSARKELLDLRLASARCLEIVCGTIATPTSARIVERVTVGSTSACRTTLRSSLIVVFLVAPDLVFHAWVPSRVYCSQQFLTAHSERSPWPATRRLNQPAVFIPMIRPLSNSLNCEKCLLARLPGMFRLPKSSYNRRVIVTFMNLRICVGLYSTLFLIVARPRRV</sequence>
<reference evidence="3" key="1">
    <citation type="submission" date="2020-08" db="EMBL/GenBank/DDBJ databases">
        <title>Multicomponent nature underlies the extraordinary mechanical properties of spider dragline silk.</title>
        <authorList>
            <person name="Kono N."/>
            <person name="Nakamura H."/>
            <person name="Mori M."/>
            <person name="Yoshida Y."/>
            <person name="Ohtoshi R."/>
            <person name="Malay A.D."/>
            <person name="Moran D.A.P."/>
            <person name="Tomita M."/>
            <person name="Numata K."/>
            <person name="Arakawa K."/>
        </authorList>
    </citation>
    <scope>NUCLEOTIDE SEQUENCE</scope>
</reference>
<dbReference type="EMBL" id="BMAU01021179">
    <property type="protein sequence ID" value="GFX94724.1"/>
    <property type="molecule type" value="Genomic_DNA"/>
</dbReference>
<proteinExistence type="predicted"/>
<keyword evidence="2" id="KW-1133">Transmembrane helix</keyword>
<name>A0A8X6V6A5_TRICX</name>
<evidence type="ECO:0000313" key="3">
    <source>
        <dbReference type="EMBL" id="GFX94724.1"/>
    </source>
</evidence>
<organism evidence="3 4">
    <name type="scientific">Trichonephila clavipes</name>
    <name type="common">Golden silk orbweaver</name>
    <name type="synonym">Nephila clavipes</name>
    <dbReference type="NCBI Taxonomy" id="2585209"/>
    <lineage>
        <taxon>Eukaryota</taxon>
        <taxon>Metazoa</taxon>
        <taxon>Ecdysozoa</taxon>
        <taxon>Arthropoda</taxon>
        <taxon>Chelicerata</taxon>
        <taxon>Arachnida</taxon>
        <taxon>Araneae</taxon>
        <taxon>Araneomorphae</taxon>
        <taxon>Entelegynae</taxon>
        <taxon>Araneoidea</taxon>
        <taxon>Nephilidae</taxon>
        <taxon>Trichonephila</taxon>
    </lineage>
</organism>
<evidence type="ECO:0000313" key="4">
    <source>
        <dbReference type="Proteomes" id="UP000887159"/>
    </source>
</evidence>
<keyword evidence="2" id="KW-0472">Membrane</keyword>
<protein>
    <submittedName>
        <fullName evidence="3">Uncharacterized protein</fullName>
    </submittedName>
</protein>
<feature type="transmembrane region" description="Helical" evidence="2">
    <location>
        <begin position="267"/>
        <end position="289"/>
    </location>
</feature>